<evidence type="ECO:0000313" key="3">
    <source>
        <dbReference type="Proteomes" id="UP000718571"/>
    </source>
</evidence>
<comment type="caution">
    <text evidence="2">The sequence shown here is derived from an EMBL/GenBank/DDBJ whole genome shotgun (WGS) entry which is preliminary data.</text>
</comment>
<sequence length="258" mass="29264">MSSDINYVFDKSSGLERILYDDQDREVVYFTSNESIKPAEDTFSRISGLGRYVGVVGGFTASLYILSKLQDKNNLSSVDMVDISPSAIWQALEIINKFNNSSSEEYKEYLTFEYSGYLSHAALSCSKDDETYNGFAETNLKKPNLTRDLNLRFSHAEVFDFLGRLENKGKYFIYLSNLLDYAKWSAGSELIRAKIVDNDNIENGSYLLLTSLLKARRDNLNSLIEDKSNAVKADSTYAFGIFKKENSHLSTEFVYSLI</sequence>
<dbReference type="Proteomes" id="UP000718571">
    <property type="component" value="Unassembled WGS sequence"/>
</dbReference>
<evidence type="ECO:0000313" key="1">
    <source>
        <dbReference type="EMBL" id="MBE5728027.1"/>
    </source>
</evidence>
<accession>A0A8T3UUQ0</accession>
<evidence type="ECO:0000313" key="2">
    <source>
        <dbReference type="EMBL" id="MBE5728306.1"/>
    </source>
</evidence>
<evidence type="ECO:0000313" key="4">
    <source>
        <dbReference type="Proteomes" id="UP000763484"/>
    </source>
</evidence>
<proteinExistence type="predicted"/>
<reference evidence="3 4" key="1">
    <citation type="submission" date="2020-09" db="EMBL/GenBank/DDBJ databases">
        <title>Genomic characterization of a novel Parvarchaeota family in acid mine drainage sediments.</title>
        <authorList>
            <person name="Luo Z.-H."/>
        </authorList>
    </citation>
    <scope>NUCLEOTIDE SEQUENCE [LARGE SCALE GENOMIC DNA]</scope>
    <source>
        <strain evidence="2">MAS1_bins.189</strain>
        <strain evidence="1">TL1-5_bins.178</strain>
    </source>
</reference>
<organism evidence="2 3">
    <name type="scientific">Candidatus Acidifodinimicrobium mancum</name>
    <dbReference type="NCBI Taxonomy" id="2898728"/>
    <lineage>
        <taxon>Archaea</taxon>
        <taxon>Candidatus Parvarchaeota</taxon>
        <taxon>Candidatus Acidifodinimicrobiaceae</taxon>
        <taxon>Candidatus Acidifodinimicrobium</taxon>
    </lineage>
</organism>
<gene>
    <name evidence="1" type="ORF">IHE50_01255</name>
    <name evidence="2" type="ORF">IHE51_00390</name>
</gene>
<dbReference type="EMBL" id="JADFAR010000005">
    <property type="protein sequence ID" value="MBE5728306.1"/>
    <property type="molecule type" value="Genomic_DNA"/>
</dbReference>
<dbReference type="AlphaFoldDB" id="A0A8T3UUQ0"/>
<name>A0A8T3UUQ0_9ARCH</name>
<protein>
    <submittedName>
        <fullName evidence="2">Uncharacterized protein</fullName>
    </submittedName>
</protein>
<dbReference type="Proteomes" id="UP000763484">
    <property type="component" value="Unassembled WGS sequence"/>
</dbReference>
<dbReference type="EMBL" id="JADFAQ010000019">
    <property type="protein sequence ID" value="MBE5728027.1"/>
    <property type="molecule type" value="Genomic_DNA"/>
</dbReference>